<sequence length="573" mass="66724">MTNHSLKKRTKCVIGRVQAAMSYCCLTDDTCEPSELFALLQELDRRYFLLQDFRWEFALLDRHQNDLITEDQARFMFEAIHGKLFSKLQWERFLKNRPVPGSGISFAEIEVDLCNIPSRADMAYEEMEEHRQKEEKAKQIEQRKQAEEQARLERLAKMKADQLNKEDEIRKKKSAEKKKEEEMKKEREDEQRRKLEEARGKKEAEEREREEEERRKKLKLEEEKERERQRELEIIEVQQALEAQKEVERKARELQEQEKKEQELAKNAEEEAELAVAREKEALEEANRAKEAIKNAQDAAAKKAAEEAERAAREKVKRERNERIRKDLKVAIKQKDRILLTKSVDEFKKAKLADTDGDLHKAEKILTQFKAKDDLLKAMEHRNLEELEKAIDFVKKYSLEGHMPQEMVRANKMLLGLKRLKRLKDEILNLKQSTVAEIRSYNKPPRAVHMVMIGTYLLLGNKESTLKDWKGMQALVGKTGKDGLKRRVLQCDPTKISVAAAERAKNLLEEFDLEQVRDVSAGAAVFYAWASATIEEVKDIARQKEEGLKPAAHQGGAKTLKHELQSGTLTITI</sequence>
<dbReference type="AlphaFoldDB" id="A0A8B7ZNX6"/>
<feature type="region of interest" description="Disordered" evidence="1">
    <location>
        <begin position="245"/>
        <end position="273"/>
    </location>
</feature>
<dbReference type="Proteomes" id="UP000694845">
    <property type="component" value="Unplaced"/>
</dbReference>
<feature type="compositionally biased region" description="Basic and acidic residues" evidence="1">
    <location>
        <begin position="177"/>
        <end position="231"/>
    </location>
</feature>
<name>A0A8B7ZNX6_ACAPL</name>
<feature type="region of interest" description="Disordered" evidence="1">
    <location>
        <begin position="125"/>
        <end position="231"/>
    </location>
</feature>
<dbReference type="GeneID" id="110988161"/>
<proteinExistence type="predicted"/>
<dbReference type="OrthoDB" id="6129702at2759"/>
<feature type="compositionally biased region" description="Basic and acidic residues" evidence="1">
    <location>
        <begin position="128"/>
        <end position="170"/>
    </location>
</feature>
<organism evidence="2 3">
    <name type="scientific">Acanthaster planci</name>
    <name type="common">Crown-of-thorns starfish</name>
    <dbReference type="NCBI Taxonomy" id="133434"/>
    <lineage>
        <taxon>Eukaryota</taxon>
        <taxon>Metazoa</taxon>
        <taxon>Echinodermata</taxon>
        <taxon>Eleutherozoa</taxon>
        <taxon>Asterozoa</taxon>
        <taxon>Asteroidea</taxon>
        <taxon>Valvatacea</taxon>
        <taxon>Valvatida</taxon>
        <taxon>Acanthasteridae</taxon>
        <taxon>Acanthaster</taxon>
    </lineage>
</organism>
<dbReference type="KEGG" id="aplc:110988161"/>
<reference evidence="3" key="1">
    <citation type="submission" date="2025-08" db="UniProtKB">
        <authorList>
            <consortium name="RefSeq"/>
        </authorList>
    </citation>
    <scope>IDENTIFICATION</scope>
</reference>
<dbReference type="Gene3D" id="1.20.920.20">
    <property type="match status" value="1"/>
</dbReference>
<dbReference type="RefSeq" id="XP_022107129.1">
    <property type="nucleotide sequence ID" value="XM_022251437.1"/>
</dbReference>
<evidence type="ECO:0000313" key="2">
    <source>
        <dbReference type="Proteomes" id="UP000694845"/>
    </source>
</evidence>
<evidence type="ECO:0000256" key="1">
    <source>
        <dbReference type="SAM" id="MobiDB-lite"/>
    </source>
</evidence>
<dbReference type="OMA" id="IMITMYL"/>
<accession>A0A8B7ZNX6</accession>
<protein>
    <submittedName>
        <fullName evidence="3">Axoneme-associated protein mst101(2)-like</fullName>
    </submittedName>
</protein>
<feature type="compositionally biased region" description="Basic and acidic residues" evidence="1">
    <location>
        <begin position="245"/>
        <end position="269"/>
    </location>
</feature>
<evidence type="ECO:0000313" key="3">
    <source>
        <dbReference type="RefSeq" id="XP_022107129.1"/>
    </source>
</evidence>
<keyword evidence="2" id="KW-1185">Reference proteome</keyword>
<gene>
    <name evidence="3" type="primary">LOC110988161</name>
</gene>